<keyword evidence="2" id="KW-0503">Monooxygenase</keyword>
<keyword evidence="2" id="KW-0560">Oxidoreductase</keyword>
<protein>
    <submittedName>
        <fullName evidence="2">Quinol monooxygenase YgiN</fullName>
    </submittedName>
</protein>
<dbReference type="PANTHER" id="PTHR33336:SF3">
    <property type="entry name" value="ABM DOMAIN-CONTAINING PROTEIN"/>
    <property type="match status" value="1"/>
</dbReference>
<dbReference type="AlphaFoldDB" id="A0A1M6F0M2"/>
<dbReference type="InterPro" id="IPR007138">
    <property type="entry name" value="ABM_dom"/>
</dbReference>
<dbReference type="PANTHER" id="PTHR33336">
    <property type="entry name" value="QUINOL MONOOXYGENASE YGIN-RELATED"/>
    <property type="match status" value="1"/>
</dbReference>
<dbReference type="InterPro" id="IPR050744">
    <property type="entry name" value="AI-2_Isomerase_LsrG"/>
</dbReference>
<accession>A0A1M6F0M2</accession>
<gene>
    <name evidence="2" type="ORF">SAMN02745216_00691</name>
</gene>
<keyword evidence="3" id="KW-1185">Reference proteome</keyword>
<evidence type="ECO:0000259" key="1">
    <source>
        <dbReference type="PROSITE" id="PS51725"/>
    </source>
</evidence>
<organism evidence="2 3">
    <name type="scientific">Desulfatibacillum alkenivorans DSM 16219</name>
    <dbReference type="NCBI Taxonomy" id="1121393"/>
    <lineage>
        <taxon>Bacteria</taxon>
        <taxon>Pseudomonadati</taxon>
        <taxon>Thermodesulfobacteriota</taxon>
        <taxon>Desulfobacteria</taxon>
        <taxon>Desulfobacterales</taxon>
        <taxon>Desulfatibacillaceae</taxon>
        <taxon>Desulfatibacillum</taxon>
    </lineage>
</organism>
<dbReference type="Proteomes" id="UP000183994">
    <property type="component" value="Unassembled WGS sequence"/>
</dbReference>
<feature type="domain" description="ABM" evidence="1">
    <location>
        <begin position="2"/>
        <end position="91"/>
    </location>
</feature>
<dbReference type="SUPFAM" id="SSF54909">
    <property type="entry name" value="Dimeric alpha+beta barrel"/>
    <property type="match status" value="1"/>
</dbReference>
<dbReference type="InterPro" id="IPR011008">
    <property type="entry name" value="Dimeric_a/b-barrel"/>
</dbReference>
<dbReference type="STRING" id="1121393.SAMN02745216_00691"/>
<dbReference type="GO" id="GO:0004497">
    <property type="term" value="F:monooxygenase activity"/>
    <property type="evidence" value="ECO:0007669"/>
    <property type="project" value="UniProtKB-KW"/>
</dbReference>
<dbReference type="Pfam" id="PF03992">
    <property type="entry name" value="ABM"/>
    <property type="match status" value="1"/>
</dbReference>
<dbReference type="PROSITE" id="PS51725">
    <property type="entry name" value="ABM"/>
    <property type="match status" value="1"/>
</dbReference>
<dbReference type="RefSeq" id="WP_073472905.1">
    <property type="nucleotide sequence ID" value="NZ_FQZU01000003.1"/>
</dbReference>
<reference evidence="3" key="1">
    <citation type="submission" date="2016-11" db="EMBL/GenBank/DDBJ databases">
        <authorList>
            <person name="Varghese N."/>
            <person name="Submissions S."/>
        </authorList>
    </citation>
    <scope>NUCLEOTIDE SEQUENCE [LARGE SCALE GENOMIC DNA]</scope>
    <source>
        <strain evidence="3">DSM 16219</strain>
    </source>
</reference>
<sequence>MIAVIAKIPVQEAKRDEALAGVKELIKGVATEEGALAYSLNINKKDPNTFVIIEKYKDKEALGVHSSTPHFKAFMEKAMTFAAGQPEITVYEEVDSI</sequence>
<dbReference type="Gene3D" id="3.30.70.100">
    <property type="match status" value="1"/>
</dbReference>
<evidence type="ECO:0000313" key="2">
    <source>
        <dbReference type="EMBL" id="SHI91206.1"/>
    </source>
</evidence>
<proteinExistence type="predicted"/>
<name>A0A1M6F0M2_9BACT</name>
<dbReference type="EMBL" id="FQZU01000003">
    <property type="protein sequence ID" value="SHI91206.1"/>
    <property type="molecule type" value="Genomic_DNA"/>
</dbReference>
<evidence type="ECO:0000313" key="3">
    <source>
        <dbReference type="Proteomes" id="UP000183994"/>
    </source>
</evidence>
<dbReference type="OrthoDB" id="287932at2"/>